<gene>
    <name evidence="1" type="ORF">SY85_02235</name>
</gene>
<dbReference type="OrthoDB" id="672271at2"/>
<reference evidence="1 2" key="2">
    <citation type="journal article" date="2016" name="Int. J. Syst. Evol. Microbiol.">
        <title>Flavisolibacter tropicus sp. nov., isolated from tropical soil.</title>
        <authorList>
            <person name="Lee J.J."/>
            <person name="Kang M.S."/>
            <person name="Kim G.S."/>
            <person name="Lee C.S."/>
            <person name="Lim S."/>
            <person name="Lee J."/>
            <person name="Roh S.H."/>
            <person name="Kang H."/>
            <person name="Ha J.M."/>
            <person name="Bae S."/>
            <person name="Jung H.Y."/>
            <person name="Kim M.K."/>
        </authorList>
    </citation>
    <scope>NUCLEOTIDE SEQUENCE [LARGE SCALE GENOMIC DNA]</scope>
    <source>
        <strain evidence="1 2">LCS9</strain>
    </source>
</reference>
<sequence length="126" mass="15181">MVQTDISQLNAETADWRQILRNYRDEFSECKRLLQDNCKQPLSRDQLQDVEHFHNQFHIQLINIHDVKQEIKNHERKVQYELSKSDTLTDQTYEDHERLLNEFLSLENMLQEVRGSFNNFINATNC</sequence>
<evidence type="ECO:0000313" key="2">
    <source>
        <dbReference type="Proteomes" id="UP000077177"/>
    </source>
</evidence>
<dbReference type="KEGG" id="fla:SY85_02235"/>
<name>A0A172TRV2_9BACT</name>
<dbReference type="AlphaFoldDB" id="A0A172TRV2"/>
<evidence type="ECO:0000313" key="1">
    <source>
        <dbReference type="EMBL" id="ANE49493.1"/>
    </source>
</evidence>
<dbReference type="Proteomes" id="UP000077177">
    <property type="component" value="Chromosome"/>
</dbReference>
<dbReference type="EMBL" id="CP011390">
    <property type="protein sequence ID" value="ANE49493.1"/>
    <property type="molecule type" value="Genomic_DNA"/>
</dbReference>
<dbReference type="RefSeq" id="WP_066401603.1">
    <property type="nucleotide sequence ID" value="NZ_CP011390.1"/>
</dbReference>
<accession>A0A172TRV2</accession>
<reference evidence="2" key="1">
    <citation type="submission" date="2015-01" db="EMBL/GenBank/DDBJ databases">
        <title>Flavisolibacter sp./LCS9/ whole genome sequencing.</title>
        <authorList>
            <person name="Kim M.K."/>
            <person name="Srinivasan S."/>
            <person name="Lee J.-J."/>
        </authorList>
    </citation>
    <scope>NUCLEOTIDE SEQUENCE [LARGE SCALE GENOMIC DNA]</scope>
    <source>
        <strain evidence="2">LCS9</strain>
    </source>
</reference>
<organism evidence="1 2">
    <name type="scientific">Flavisolibacter tropicus</name>
    <dbReference type="NCBI Taxonomy" id="1492898"/>
    <lineage>
        <taxon>Bacteria</taxon>
        <taxon>Pseudomonadati</taxon>
        <taxon>Bacteroidota</taxon>
        <taxon>Chitinophagia</taxon>
        <taxon>Chitinophagales</taxon>
        <taxon>Chitinophagaceae</taxon>
        <taxon>Flavisolibacter</taxon>
    </lineage>
</organism>
<keyword evidence="2" id="KW-1185">Reference proteome</keyword>
<proteinExistence type="predicted"/>
<protein>
    <submittedName>
        <fullName evidence="1">Uncharacterized protein</fullName>
    </submittedName>
</protein>